<evidence type="ECO:0000259" key="1">
    <source>
        <dbReference type="Pfam" id="PF01863"/>
    </source>
</evidence>
<protein>
    <recommendedName>
        <fullName evidence="1">YgjP-like metallopeptidase domain-containing protein</fullName>
    </recommendedName>
</protein>
<accession>A0A0H2X6X1</accession>
<dbReference type="KEGG" id="xcb:XC_1203"/>
<dbReference type="AlphaFoldDB" id="A0A0H2X6X1"/>
<proteinExistence type="predicted"/>
<dbReference type="CDD" id="cd07344">
    <property type="entry name" value="M48_yhfN_like"/>
    <property type="match status" value="1"/>
</dbReference>
<dbReference type="HOGENOM" id="CLU_065947_1_1_6"/>
<dbReference type="InterPro" id="IPR053136">
    <property type="entry name" value="UTP_pyrophosphatase-like"/>
</dbReference>
<dbReference type="EMBL" id="CP000050">
    <property type="protein sequence ID" value="AAY48272.1"/>
    <property type="molecule type" value="Genomic_DNA"/>
</dbReference>
<dbReference type="Proteomes" id="UP000000420">
    <property type="component" value="Chromosome"/>
</dbReference>
<dbReference type="Gene3D" id="3.30.2010.10">
    <property type="entry name" value="Metalloproteases ('zincins'), catalytic domain"/>
    <property type="match status" value="1"/>
</dbReference>
<evidence type="ECO:0000313" key="2">
    <source>
        <dbReference type="EMBL" id="AAY48272.1"/>
    </source>
</evidence>
<dbReference type="InterPro" id="IPR002725">
    <property type="entry name" value="YgjP-like_metallopeptidase"/>
</dbReference>
<evidence type="ECO:0000313" key="3">
    <source>
        <dbReference type="Proteomes" id="UP000000420"/>
    </source>
</evidence>
<dbReference type="Pfam" id="PF01863">
    <property type="entry name" value="YgjP-like"/>
    <property type="match status" value="1"/>
</dbReference>
<reference evidence="2 3" key="1">
    <citation type="journal article" date="2005" name="Genome Res.">
        <title>Comparative and functional genomic analyses of the pathogenicity of phytopathogen Xanthomonas campestris pv. campestris.</title>
        <authorList>
            <person name="Qian W."/>
            <person name="Jia Y."/>
            <person name="Ren S.X."/>
            <person name="He Y.Q."/>
            <person name="Feng J.X."/>
            <person name="Lu L.F."/>
            <person name="Sun Q."/>
            <person name="Ying G."/>
            <person name="Tang D.J."/>
            <person name="Tang H."/>
            <person name="Wu W."/>
            <person name="Hao P."/>
            <person name="Wang L."/>
            <person name="Jiang B.L."/>
            <person name="Zeng S."/>
            <person name="Gu W.Y."/>
            <person name="Lu G."/>
            <person name="Rong L."/>
            <person name="Tian Y."/>
            <person name="Yao Z."/>
            <person name="Fu G."/>
            <person name="Chen B."/>
            <person name="Fang R."/>
            <person name="Qiang B."/>
            <person name="Chen Z."/>
            <person name="Zhao G.P."/>
            <person name="Tang J.L."/>
            <person name="He C."/>
        </authorList>
    </citation>
    <scope>NUCLEOTIDE SEQUENCE [LARGE SCALE GENOMIC DNA]</scope>
    <source>
        <strain evidence="2 3">8004</strain>
    </source>
</reference>
<gene>
    <name evidence="2" type="ordered locus">XC_1203</name>
</gene>
<organism evidence="2 3">
    <name type="scientific">Xanthomonas campestris pv. campestris (strain 8004)</name>
    <dbReference type="NCBI Taxonomy" id="314565"/>
    <lineage>
        <taxon>Bacteria</taxon>
        <taxon>Pseudomonadati</taxon>
        <taxon>Pseudomonadota</taxon>
        <taxon>Gammaproteobacteria</taxon>
        <taxon>Lysobacterales</taxon>
        <taxon>Lysobacteraceae</taxon>
        <taxon>Xanthomonas</taxon>
    </lineage>
</organism>
<feature type="domain" description="YgjP-like metallopeptidase" evidence="1">
    <location>
        <begin position="33"/>
        <end position="240"/>
    </location>
</feature>
<dbReference type="PANTHER" id="PTHR30399">
    <property type="entry name" value="UNCHARACTERIZED PROTEIN YGJP"/>
    <property type="match status" value="1"/>
</dbReference>
<dbReference type="PANTHER" id="PTHR30399:SF1">
    <property type="entry name" value="UTP PYROPHOSPHATASE"/>
    <property type="match status" value="1"/>
</dbReference>
<sequence>MTPGQTDTEMVVSYGERRIHCQIRRSALRRTQRVAIHVEPDGCVRLDAPLQATDTQIRRALTRRARWIHLHLVEIEQRLRHVTPREYVSGETVLYLGRRYRLKVILDDQMHDVRLRCGYVEARVPSRAPEVVRAALEDWQRERARLLIPQRVANMAAQLRWIKQMPPLSLRMMQRQWGSCSPSGRISLNLGLIRVPGACIDYVILHELCHLKIHNHGKAFYRLLDAHMPGWREIKQRLDSLAELALRH</sequence>
<dbReference type="RefSeq" id="WP_011038030.1">
    <property type="nucleotide sequence ID" value="NC_007086.1"/>
</dbReference>
<name>A0A0H2X6X1_XANC8</name>